<evidence type="ECO:0000259" key="1">
    <source>
        <dbReference type="Pfam" id="PF03050"/>
    </source>
</evidence>
<dbReference type="EMBL" id="AWGB01000124">
    <property type="protein sequence ID" value="ESQ77919.1"/>
    <property type="molecule type" value="Genomic_DNA"/>
</dbReference>
<dbReference type="Pfam" id="PF13007">
    <property type="entry name" value="LZ_Tnp_IS66"/>
    <property type="match status" value="1"/>
</dbReference>
<proteinExistence type="predicted"/>
<evidence type="ECO:0000259" key="3">
    <source>
        <dbReference type="Pfam" id="PF13007"/>
    </source>
</evidence>
<feature type="domain" description="Transposase IS66 C-terminal" evidence="4">
    <location>
        <begin position="514"/>
        <end position="551"/>
    </location>
</feature>
<dbReference type="PANTHER" id="PTHR33678">
    <property type="entry name" value="BLL1576 PROTEIN"/>
    <property type="match status" value="1"/>
</dbReference>
<accession>V4NSA7</accession>
<protein>
    <recommendedName>
        <fullName evidence="7">Transposase IS66</fullName>
    </recommendedName>
</protein>
<dbReference type="InterPro" id="IPR024463">
    <property type="entry name" value="Transposase_TnpC_homeodom"/>
</dbReference>
<dbReference type="InterPro" id="IPR024474">
    <property type="entry name" value="Znf_dom_IS66"/>
</dbReference>
<dbReference type="Proteomes" id="UP000017837">
    <property type="component" value="Unassembled WGS sequence"/>
</dbReference>
<dbReference type="AlphaFoldDB" id="V4NSA7"/>
<keyword evidence="6" id="KW-1185">Reference proteome</keyword>
<feature type="domain" description="Transposase IS66 zinc-finger binding" evidence="2">
    <location>
        <begin position="146"/>
        <end position="191"/>
    </location>
</feature>
<dbReference type="Pfam" id="PF13005">
    <property type="entry name" value="zf-IS66"/>
    <property type="match status" value="1"/>
</dbReference>
<gene>
    <name evidence="5" type="ORF">ABENE_23255</name>
</gene>
<name>V4NSA7_9CAUL</name>
<dbReference type="PANTHER" id="PTHR33678:SF1">
    <property type="entry name" value="BLL1576 PROTEIN"/>
    <property type="match status" value="1"/>
</dbReference>
<evidence type="ECO:0000259" key="4">
    <source>
        <dbReference type="Pfam" id="PF13817"/>
    </source>
</evidence>
<dbReference type="Pfam" id="PF13817">
    <property type="entry name" value="DDE_Tnp_IS66_C"/>
    <property type="match status" value="1"/>
</dbReference>
<dbReference type="Pfam" id="PF03050">
    <property type="entry name" value="DDE_Tnp_IS66"/>
    <property type="match status" value="1"/>
</dbReference>
<dbReference type="PATRIC" id="fig|1121022.4.peg.4758"/>
<dbReference type="InterPro" id="IPR039552">
    <property type="entry name" value="IS66_C"/>
</dbReference>
<feature type="domain" description="Transposase TnpC homeodomain" evidence="3">
    <location>
        <begin position="66"/>
        <end position="141"/>
    </location>
</feature>
<feature type="domain" description="Transposase IS66 central" evidence="1">
    <location>
        <begin position="205"/>
        <end position="507"/>
    </location>
</feature>
<dbReference type="RefSeq" id="WP_023447516.1">
    <property type="nucleotide sequence ID" value="NZ_AWGB01000124.1"/>
</dbReference>
<dbReference type="eggNOG" id="COG4372">
    <property type="taxonomic scope" value="Bacteria"/>
</dbReference>
<evidence type="ECO:0000259" key="2">
    <source>
        <dbReference type="Pfam" id="PF13005"/>
    </source>
</evidence>
<dbReference type="NCBIfam" id="NF033517">
    <property type="entry name" value="transpos_IS66"/>
    <property type="match status" value="1"/>
</dbReference>
<dbReference type="InterPro" id="IPR004291">
    <property type="entry name" value="Transposase_IS66_central"/>
</dbReference>
<evidence type="ECO:0000313" key="5">
    <source>
        <dbReference type="EMBL" id="ESQ77919.1"/>
    </source>
</evidence>
<sequence>MDHALDALPDDVAALRAELALARSERVAAEEALRIKSASHSTLAAEHAVAQAKAAEDMAIIAHQKLVIEKLQRQIHGQRSERSARLTDQLEMTFEELEATATEAELLAEMAVSKATHVAGFTRSRPHTRLNFPEHLPRERVVVPGPTVCDCCGSDRLRKLSEDVTKTLESIPRRWKVIETVREKFSCRDCEKISQAPSPFHTIPRGWAGPSLIAMILFEKFGQHQPLNRQIERYALEGVPISLSTVADLVGASCLALVPLIRLVEAHTFKGERLHGDDTTVPVLAEGKTITGRIWGYVKDDKPFGGTSPPSAMFYYSRDRGGEHPQAHLIKFKGLFQADAYSGYGEIYKPGRSPGPILEAACWAHARRPFFIMADVEQNARRKAEGKKPSVLSPIAMEMVRRIDALFEIERGINGKSPEERLAVRQTLSKPIIDDLEPWMQDQKAKLPNGHDLRKALNYMLSRWHAFTLFLTDGRVCLSNNAAERASRGIALGRRNWTFCGSDRGGQRAAAMYSLIVTAKMNKIDPQVWLADVLARIAGHPAHRLDELLPWNWHPLTQSKTEAA</sequence>
<evidence type="ECO:0008006" key="7">
    <source>
        <dbReference type="Google" id="ProtNLM"/>
    </source>
</evidence>
<comment type="caution">
    <text evidence="5">The sequence shown here is derived from an EMBL/GenBank/DDBJ whole genome shotgun (WGS) entry which is preliminary data.</text>
</comment>
<dbReference type="InterPro" id="IPR052344">
    <property type="entry name" value="Transposase-related"/>
</dbReference>
<organism evidence="5 6">
    <name type="scientific">Asticcacaulis benevestitus DSM 16100 = ATCC BAA-896</name>
    <dbReference type="NCBI Taxonomy" id="1121022"/>
    <lineage>
        <taxon>Bacteria</taxon>
        <taxon>Pseudomonadati</taxon>
        <taxon>Pseudomonadota</taxon>
        <taxon>Alphaproteobacteria</taxon>
        <taxon>Caulobacterales</taxon>
        <taxon>Caulobacteraceae</taxon>
        <taxon>Asticcacaulis</taxon>
    </lineage>
</organism>
<reference evidence="5 6" key="1">
    <citation type="journal article" date="2014" name="Nature">
        <title>Sequential evolution of bacterial morphology by co-option of a developmental regulator.</title>
        <authorList>
            <person name="Jiang C."/>
            <person name="Brown P.J."/>
            <person name="Ducret A."/>
            <person name="Brun Y.V."/>
        </authorList>
    </citation>
    <scope>NUCLEOTIDE SEQUENCE [LARGE SCALE GENOMIC DNA]</scope>
    <source>
        <strain evidence="5 6">DSM 16100</strain>
    </source>
</reference>
<evidence type="ECO:0000313" key="6">
    <source>
        <dbReference type="Proteomes" id="UP000017837"/>
    </source>
</evidence>